<evidence type="ECO:0000256" key="4">
    <source>
        <dbReference type="ARBA" id="ARBA00035246"/>
    </source>
</evidence>
<evidence type="ECO:0000256" key="1">
    <source>
        <dbReference type="ARBA" id="ARBA00009356"/>
    </source>
</evidence>
<keyword evidence="3" id="KW-0687">Ribonucleoprotein</keyword>
<gene>
    <name evidence="7" type="ORF">NYPRO_LOCUS20272</name>
</gene>
<evidence type="ECO:0000256" key="2">
    <source>
        <dbReference type="ARBA" id="ARBA00022980"/>
    </source>
</evidence>
<dbReference type="PANTHER" id="PTHR11655">
    <property type="entry name" value="60S/50S RIBOSOMAL PROTEIN L6/L9"/>
    <property type="match status" value="1"/>
</dbReference>
<name>A0A811ZFI6_NYCPR</name>
<accession>A0A811ZFI6</accession>
<organism evidence="7 8">
    <name type="scientific">Nyctereutes procyonoides</name>
    <name type="common">Raccoon dog</name>
    <name type="synonym">Canis procyonoides</name>
    <dbReference type="NCBI Taxonomy" id="34880"/>
    <lineage>
        <taxon>Eukaryota</taxon>
        <taxon>Metazoa</taxon>
        <taxon>Chordata</taxon>
        <taxon>Craniata</taxon>
        <taxon>Vertebrata</taxon>
        <taxon>Euteleostomi</taxon>
        <taxon>Mammalia</taxon>
        <taxon>Eutheria</taxon>
        <taxon>Laurasiatheria</taxon>
        <taxon>Carnivora</taxon>
        <taxon>Caniformia</taxon>
        <taxon>Canidae</taxon>
        <taxon>Nyctereutes</taxon>
    </lineage>
</organism>
<dbReference type="PANTHER" id="PTHR11655:SF46">
    <property type="entry name" value="LARGE RIBOSOMAL SUBUNIT PROTEIN UL6"/>
    <property type="match status" value="1"/>
</dbReference>
<keyword evidence="2" id="KW-0689">Ribosomal protein</keyword>
<dbReference type="InterPro" id="IPR020040">
    <property type="entry name" value="Ribosomal_uL6_a/b-dom"/>
</dbReference>
<dbReference type="SUPFAM" id="SSF56053">
    <property type="entry name" value="Ribosomal protein L6"/>
    <property type="match status" value="2"/>
</dbReference>
<evidence type="ECO:0000313" key="8">
    <source>
        <dbReference type="Proteomes" id="UP000645828"/>
    </source>
</evidence>
<dbReference type="Proteomes" id="UP000645828">
    <property type="component" value="Unassembled WGS sequence"/>
</dbReference>
<keyword evidence="8" id="KW-1185">Reference proteome</keyword>
<protein>
    <recommendedName>
        <fullName evidence="4">Large ribosomal subunit protein uL6</fullName>
    </recommendedName>
    <alternativeName>
        <fullName evidence="5">60S ribosomal protein L9</fullName>
    </alternativeName>
</protein>
<dbReference type="Gene3D" id="3.90.930.12">
    <property type="entry name" value="Ribosomal protein L6, alpha-beta domain"/>
    <property type="match status" value="2"/>
</dbReference>
<evidence type="ECO:0000259" key="6">
    <source>
        <dbReference type="Pfam" id="PF00347"/>
    </source>
</evidence>
<dbReference type="GO" id="GO:0002181">
    <property type="term" value="P:cytoplasmic translation"/>
    <property type="evidence" value="ECO:0007669"/>
    <property type="project" value="TreeGrafter"/>
</dbReference>
<dbReference type="Pfam" id="PF00347">
    <property type="entry name" value="Ribosomal_L6"/>
    <property type="match status" value="1"/>
</dbReference>
<dbReference type="AlphaFoldDB" id="A0A811ZFI6"/>
<dbReference type="EMBL" id="CAJHUB010000764">
    <property type="protein sequence ID" value="CAD7687479.1"/>
    <property type="molecule type" value="Genomic_DNA"/>
</dbReference>
<dbReference type="GO" id="GO:0019843">
    <property type="term" value="F:rRNA binding"/>
    <property type="evidence" value="ECO:0007669"/>
    <property type="project" value="InterPro"/>
</dbReference>
<reference evidence="7" key="1">
    <citation type="submission" date="2020-12" db="EMBL/GenBank/DDBJ databases">
        <authorList>
            <consortium name="Molecular Ecology Group"/>
        </authorList>
    </citation>
    <scope>NUCLEOTIDE SEQUENCE</scope>
    <source>
        <strain evidence="7">TBG_1078</strain>
    </source>
</reference>
<sequence length="160" mass="17759">MKTSLSNQTVDIPENVNIILKGCTVIGKSPRGTLHTDFSHINVELTEHDRGVTLGFRYKMRPVYTHFPINAVIQENRSPVEIQNFLSEKYIHRAQVRSGVPCSVSQAQKDELILEGNDTELVSNPAASIQQATTVEDKDVGKVLDVICVSEKGIVQQTDE</sequence>
<evidence type="ECO:0000256" key="3">
    <source>
        <dbReference type="ARBA" id="ARBA00023274"/>
    </source>
</evidence>
<dbReference type="InterPro" id="IPR000702">
    <property type="entry name" value="Ribosomal_uL6-like"/>
</dbReference>
<comment type="caution">
    <text evidence="7">The sequence shown here is derived from an EMBL/GenBank/DDBJ whole genome shotgun (WGS) entry which is preliminary data.</text>
</comment>
<dbReference type="InterPro" id="IPR036789">
    <property type="entry name" value="Ribosomal_uL6-like_a/b-dom_sf"/>
</dbReference>
<dbReference type="GO" id="GO:0022625">
    <property type="term" value="C:cytosolic large ribosomal subunit"/>
    <property type="evidence" value="ECO:0007669"/>
    <property type="project" value="TreeGrafter"/>
</dbReference>
<evidence type="ECO:0000256" key="5">
    <source>
        <dbReference type="ARBA" id="ARBA00035349"/>
    </source>
</evidence>
<feature type="domain" description="Large ribosomal subunit protein uL6 alpha-beta" evidence="6">
    <location>
        <begin position="67"/>
        <end position="145"/>
    </location>
</feature>
<comment type="similarity">
    <text evidence="1">Belongs to the universal ribosomal protein uL6 family.</text>
</comment>
<proteinExistence type="inferred from homology"/>
<dbReference type="FunFam" id="3.90.930.12:FF:000003">
    <property type="entry name" value="60S ribosomal protein L9"/>
    <property type="match status" value="1"/>
</dbReference>
<evidence type="ECO:0000313" key="7">
    <source>
        <dbReference type="EMBL" id="CAD7687479.1"/>
    </source>
</evidence>
<dbReference type="GO" id="GO:0003735">
    <property type="term" value="F:structural constituent of ribosome"/>
    <property type="evidence" value="ECO:0007669"/>
    <property type="project" value="InterPro"/>
</dbReference>